<dbReference type="SUPFAM" id="SSF53850">
    <property type="entry name" value="Periplasmic binding protein-like II"/>
    <property type="match status" value="1"/>
</dbReference>
<evidence type="ECO:0000313" key="7">
    <source>
        <dbReference type="EMBL" id="GAA2131683.1"/>
    </source>
</evidence>
<dbReference type="Gene3D" id="3.40.190.10">
    <property type="entry name" value="Periplasmic binding protein-like II"/>
    <property type="match status" value="4"/>
</dbReference>
<dbReference type="InterPro" id="IPR005119">
    <property type="entry name" value="LysR_subst-bd"/>
</dbReference>
<evidence type="ECO:0000259" key="6">
    <source>
        <dbReference type="PROSITE" id="PS50931"/>
    </source>
</evidence>
<evidence type="ECO:0000256" key="3">
    <source>
        <dbReference type="ARBA" id="ARBA00023125"/>
    </source>
</evidence>
<dbReference type="Gene3D" id="1.10.10.10">
    <property type="entry name" value="Winged helix-like DNA-binding domain superfamily/Winged helix DNA-binding domain"/>
    <property type="match status" value="1"/>
</dbReference>
<protein>
    <submittedName>
        <fullName evidence="7">LysR family transcriptional regulator</fullName>
    </submittedName>
</protein>
<evidence type="ECO:0000313" key="8">
    <source>
        <dbReference type="Proteomes" id="UP001501020"/>
    </source>
</evidence>
<feature type="domain" description="HTH lysR-type" evidence="6">
    <location>
        <begin position="4"/>
        <end position="61"/>
    </location>
</feature>
<dbReference type="Proteomes" id="UP001501020">
    <property type="component" value="Unassembled WGS sequence"/>
</dbReference>
<dbReference type="Pfam" id="PF00126">
    <property type="entry name" value="HTH_1"/>
    <property type="match status" value="1"/>
</dbReference>
<proteinExistence type="inferred from homology"/>
<dbReference type="PANTHER" id="PTHR30346:SF0">
    <property type="entry name" value="HCA OPERON TRANSCRIPTIONAL ACTIVATOR HCAR"/>
    <property type="match status" value="1"/>
</dbReference>
<evidence type="ECO:0000256" key="1">
    <source>
        <dbReference type="ARBA" id="ARBA00009437"/>
    </source>
</evidence>
<dbReference type="InterPro" id="IPR000847">
    <property type="entry name" value="LysR_HTH_N"/>
</dbReference>
<sequence>MNDLESRQLRYFVAVAEELSFRRAAERLGMAQPPLSRAIRELERGLGVHLFERTTRQVGLTAAGEVLLRDARTALDAITAAARRTRNAGRPAPELRLALKADFDAGLLPQFLAAYRDEEEAIPVELVLGGRGDQEAALRDGRADVAVVPELTDDRGLDVEPLLTEPRLVGLAASDPLAARSSLSLSDFAGRFLPDGRPAELGGLAPDPARGDGGPRPPAERESFAGSRRPVRDLTELFSLVEVGGVIWFVPVSIARRHARPGIAYRPVVDLPPAEFSIAWPQDCRSPAVAAFVRAATAVAAAAQPVLSAQPLDITQPVGTGQWADAAGAAPSPGLARSETNPVTVRR</sequence>
<feature type="region of interest" description="Disordered" evidence="5">
    <location>
        <begin position="323"/>
        <end position="347"/>
    </location>
</feature>
<dbReference type="EMBL" id="BAAAMR010000016">
    <property type="protein sequence ID" value="GAA2131683.1"/>
    <property type="molecule type" value="Genomic_DNA"/>
</dbReference>
<keyword evidence="4" id="KW-0804">Transcription</keyword>
<accession>A0ABP5KJJ3</accession>
<organism evidence="7 8">
    <name type="scientific">Actinomadura napierensis</name>
    <dbReference type="NCBI Taxonomy" id="267854"/>
    <lineage>
        <taxon>Bacteria</taxon>
        <taxon>Bacillati</taxon>
        <taxon>Actinomycetota</taxon>
        <taxon>Actinomycetes</taxon>
        <taxon>Streptosporangiales</taxon>
        <taxon>Thermomonosporaceae</taxon>
        <taxon>Actinomadura</taxon>
    </lineage>
</organism>
<dbReference type="PRINTS" id="PR00039">
    <property type="entry name" value="HTHLYSR"/>
</dbReference>
<dbReference type="PANTHER" id="PTHR30346">
    <property type="entry name" value="TRANSCRIPTIONAL DUAL REGULATOR HCAR-RELATED"/>
    <property type="match status" value="1"/>
</dbReference>
<keyword evidence="3" id="KW-0238">DNA-binding</keyword>
<keyword evidence="2" id="KW-0805">Transcription regulation</keyword>
<dbReference type="SUPFAM" id="SSF46785">
    <property type="entry name" value="Winged helix' DNA-binding domain"/>
    <property type="match status" value="1"/>
</dbReference>
<dbReference type="PROSITE" id="PS50931">
    <property type="entry name" value="HTH_LYSR"/>
    <property type="match status" value="1"/>
</dbReference>
<comment type="similarity">
    <text evidence="1">Belongs to the LysR transcriptional regulatory family.</text>
</comment>
<evidence type="ECO:0000256" key="4">
    <source>
        <dbReference type="ARBA" id="ARBA00023163"/>
    </source>
</evidence>
<name>A0ABP5KJJ3_9ACTN</name>
<dbReference type="InterPro" id="IPR036390">
    <property type="entry name" value="WH_DNA-bd_sf"/>
</dbReference>
<evidence type="ECO:0000256" key="5">
    <source>
        <dbReference type="SAM" id="MobiDB-lite"/>
    </source>
</evidence>
<gene>
    <name evidence="7" type="ORF">GCM10009727_24230</name>
</gene>
<dbReference type="InterPro" id="IPR036388">
    <property type="entry name" value="WH-like_DNA-bd_sf"/>
</dbReference>
<dbReference type="Pfam" id="PF03466">
    <property type="entry name" value="LysR_substrate"/>
    <property type="match status" value="1"/>
</dbReference>
<feature type="compositionally biased region" description="Polar residues" evidence="5">
    <location>
        <begin position="338"/>
        <end position="347"/>
    </location>
</feature>
<feature type="region of interest" description="Disordered" evidence="5">
    <location>
        <begin position="199"/>
        <end position="227"/>
    </location>
</feature>
<keyword evidence="8" id="KW-1185">Reference proteome</keyword>
<dbReference type="RefSeq" id="WP_344265036.1">
    <property type="nucleotide sequence ID" value="NZ_BAAAMR010000016.1"/>
</dbReference>
<evidence type="ECO:0000256" key="2">
    <source>
        <dbReference type="ARBA" id="ARBA00023015"/>
    </source>
</evidence>
<reference evidence="8" key="1">
    <citation type="journal article" date="2019" name="Int. J. Syst. Evol. Microbiol.">
        <title>The Global Catalogue of Microorganisms (GCM) 10K type strain sequencing project: providing services to taxonomists for standard genome sequencing and annotation.</title>
        <authorList>
            <consortium name="The Broad Institute Genomics Platform"/>
            <consortium name="The Broad Institute Genome Sequencing Center for Infectious Disease"/>
            <person name="Wu L."/>
            <person name="Ma J."/>
        </authorList>
    </citation>
    <scope>NUCLEOTIDE SEQUENCE [LARGE SCALE GENOMIC DNA]</scope>
    <source>
        <strain evidence="8">JCM 13850</strain>
    </source>
</reference>
<comment type="caution">
    <text evidence="7">The sequence shown here is derived from an EMBL/GenBank/DDBJ whole genome shotgun (WGS) entry which is preliminary data.</text>
</comment>